<keyword evidence="5" id="KW-1185">Reference proteome</keyword>
<dbReference type="Proteomes" id="UP000694924">
    <property type="component" value="Unplaced"/>
</dbReference>
<dbReference type="InterPro" id="IPR031311">
    <property type="entry name" value="CHIT_BIND_RR_consensus"/>
</dbReference>
<gene>
    <name evidence="6" type="primary">LOC107069324</name>
</gene>
<evidence type="ECO:0000313" key="6">
    <source>
        <dbReference type="RefSeq" id="XP_015182037.1"/>
    </source>
</evidence>
<dbReference type="GeneID" id="107069324"/>
<keyword evidence="1 2" id="KW-0193">Cuticle</keyword>
<protein>
    <submittedName>
        <fullName evidence="6">Uncharacterized protein LOC107069324</fullName>
    </submittedName>
</protein>
<dbReference type="PROSITE" id="PS00233">
    <property type="entry name" value="CHIT_BIND_RR_1"/>
    <property type="match status" value="2"/>
</dbReference>
<reference evidence="6" key="1">
    <citation type="submission" date="2025-08" db="UniProtKB">
        <authorList>
            <consortium name="RefSeq"/>
        </authorList>
    </citation>
    <scope>IDENTIFICATION</scope>
    <source>
        <tissue evidence="6">Whole body</tissue>
    </source>
</reference>
<dbReference type="PANTHER" id="PTHR10380:SF196">
    <property type="entry name" value="CUTICULAR PROTEIN 72EA"/>
    <property type="match status" value="1"/>
</dbReference>
<evidence type="ECO:0000256" key="3">
    <source>
        <dbReference type="SAM" id="MobiDB-lite"/>
    </source>
</evidence>
<dbReference type="InterPro" id="IPR050468">
    <property type="entry name" value="Cuticle_Struct_Prot"/>
</dbReference>
<evidence type="ECO:0000256" key="4">
    <source>
        <dbReference type="SAM" id="SignalP"/>
    </source>
</evidence>
<proteinExistence type="predicted"/>
<accession>A0ABM1IPA0</accession>
<feature type="region of interest" description="Disordered" evidence="3">
    <location>
        <begin position="181"/>
        <end position="217"/>
    </location>
</feature>
<evidence type="ECO:0000256" key="2">
    <source>
        <dbReference type="PROSITE-ProRule" id="PRU00497"/>
    </source>
</evidence>
<evidence type="ECO:0000313" key="5">
    <source>
        <dbReference type="Proteomes" id="UP000694924"/>
    </source>
</evidence>
<feature type="signal peptide" evidence="4">
    <location>
        <begin position="1"/>
        <end position="17"/>
    </location>
</feature>
<keyword evidence="4" id="KW-0732">Signal</keyword>
<dbReference type="Pfam" id="PF00379">
    <property type="entry name" value="Chitin_bind_4"/>
    <property type="match status" value="2"/>
</dbReference>
<sequence>MMINIILFSLLLGSSLCNPIANVWINPIGNYSPLRQYHIQDGSGSYRYSFTGPHHAKTESNLNGITQGGYSYIDANGILQTVLYTADDQNGFRVRASNLPEAPKNNHDEQIQQDDTPEVTLAKQNHLEELHKSQLNDRNILSYKILPPYVSYAQLKPTENKIVEREIQSTKNPFVLSQAEADKIQVPKPDPTLSQRVSSPTTSFNVQDTSVKDQDENQEKIQGLRQSSDNPNAALQFGKFLEMANVHRRTTTSAASATSATAATATVALPAPYVFPVLPYRLLHSSLHHTQDSLGQYDYSYTGDSSAKTESRSLDGTTRGAYSYIDPNGILQQVHYIADHNGFRVLATNLPEAK</sequence>
<feature type="chain" id="PRO_5046176300" evidence="4">
    <location>
        <begin position="18"/>
        <end position="354"/>
    </location>
</feature>
<evidence type="ECO:0000256" key="1">
    <source>
        <dbReference type="ARBA" id="ARBA00022460"/>
    </source>
</evidence>
<dbReference type="RefSeq" id="XP_015182037.1">
    <property type="nucleotide sequence ID" value="XM_015326551.1"/>
</dbReference>
<feature type="compositionally biased region" description="Polar residues" evidence="3">
    <location>
        <begin position="192"/>
        <end position="209"/>
    </location>
</feature>
<name>A0ABM1IPA0_POLDO</name>
<organism evidence="5 6">
    <name type="scientific">Polistes dominula</name>
    <name type="common">European paper wasp</name>
    <name type="synonym">Vespa dominula</name>
    <dbReference type="NCBI Taxonomy" id="743375"/>
    <lineage>
        <taxon>Eukaryota</taxon>
        <taxon>Metazoa</taxon>
        <taxon>Ecdysozoa</taxon>
        <taxon>Arthropoda</taxon>
        <taxon>Hexapoda</taxon>
        <taxon>Insecta</taxon>
        <taxon>Pterygota</taxon>
        <taxon>Neoptera</taxon>
        <taxon>Endopterygota</taxon>
        <taxon>Hymenoptera</taxon>
        <taxon>Apocrita</taxon>
        <taxon>Aculeata</taxon>
        <taxon>Vespoidea</taxon>
        <taxon>Vespidae</taxon>
        <taxon>Polistinae</taxon>
        <taxon>Polistini</taxon>
        <taxon>Polistes</taxon>
    </lineage>
</organism>
<dbReference type="PROSITE" id="PS51155">
    <property type="entry name" value="CHIT_BIND_RR_2"/>
    <property type="match status" value="2"/>
</dbReference>
<dbReference type="InterPro" id="IPR000618">
    <property type="entry name" value="Insect_cuticle"/>
</dbReference>
<dbReference type="PANTHER" id="PTHR10380">
    <property type="entry name" value="CUTICLE PROTEIN"/>
    <property type="match status" value="1"/>
</dbReference>